<accession>A0ABM7WDB2</accession>
<feature type="domain" description="PAS" evidence="3">
    <location>
        <begin position="126"/>
        <end position="171"/>
    </location>
</feature>
<dbReference type="InterPro" id="IPR052155">
    <property type="entry name" value="Biofilm_reg_signaling"/>
</dbReference>
<reference evidence="5 6" key="1">
    <citation type="submission" date="2022-01" db="EMBL/GenBank/DDBJ databases">
        <title>Desulfofustis limnae sp. nov., a novel mesophilic sulfate-reducing bacterium isolated from marsh soil.</title>
        <authorList>
            <person name="Watanabe M."/>
            <person name="Takahashi A."/>
            <person name="Kojima H."/>
            <person name="Fukui M."/>
        </authorList>
    </citation>
    <scope>NUCLEOTIDE SEQUENCE [LARGE SCALE GENOMIC DNA]</scope>
    <source>
        <strain evidence="5 6">PPLL</strain>
    </source>
</reference>
<dbReference type="NCBIfam" id="TIGR00229">
    <property type="entry name" value="sensory_box"/>
    <property type="match status" value="5"/>
</dbReference>
<dbReference type="SMART" id="SM00086">
    <property type="entry name" value="PAC"/>
    <property type="match status" value="5"/>
</dbReference>
<feature type="domain" description="PAC" evidence="4">
    <location>
        <begin position="198"/>
        <end position="251"/>
    </location>
</feature>
<feature type="domain" description="Methyl-accepting transducer" evidence="2">
    <location>
        <begin position="746"/>
        <end position="982"/>
    </location>
</feature>
<dbReference type="InterPro" id="IPR004089">
    <property type="entry name" value="MCPsignal_dom"/>
</dbReference>
<dbReference type="InterPro" id="IPR000014">
    <property type="entry name" value="PAS"/>
</dbReference>
<dbReference type="Pfam" id="PF00015">
    <property type="entry name" value="MCPsignal"/>
    <property type="match status" value="1"/>
</dbReference>
<feature type="domain" description="PAC" evidence="4">
    <location>
        <begin position="686"/>
        <end position="738"/>
    </location>
</feature>
<dbReference type="InterPro" id="IPR000700">
    <property type="entry name" value="PAS-assoc_C"/>
</dbReference>
<dbReference type="SMART" id="SM00283">
    <property type="entry name" value="MA"/>
    <property type="match status" value="1"/>
</dbReference>
<gene>
    <name evidence="5" type="ORF">DPPLL_33060</name>
</gene>
<dbReference type="Gene3D" id="3.30.450.20">
    <property type="entry name" value="PAS domain"/>
    <property type="match status" value="6"/>
</dbReference>
<dbReference type="PROSITE" id="PS50111">
    <property type="entry name" value="CHEMOTAXIS_TRANSDUC_2"/>
    <property type="match status" value="1"/>
</dbReference>
<feature type="domain" description="PAS" evidence="3">
    <location>
        <begin position="378"/>
        <end position="421"/>
    </location>
</feature>
<dbReference type="Gene3D" id="1.10.287.950">
    <property type="entry name" value="Methyl-accepting chemotaxis protein"/>
    <property type="match status" value="1"/>
</dbReference>
<dbReference type="Pfam" id="PF08448">
    <property type="entry name" value="PAS_4"/>
    <property type="match status" value="2"/>
</dbReference>
<proteinExistence type="predicted"/>
<organism evidence="5 6">
    <name type="scientific">Desulfofustis limnaeus</name>
    <dbReference type="NCBI Taxonomy" id="2740163"/>
    <lineage>
        <taxon>Bacteria</taxon>
        <taxon>Pseudomonadati</taxon>
        <taxon>Thermodesulfobacteriota</taxon>
        <taxon>Desulfobulbia</taxon>
        <taxon>Desulfobulbales</taxon>
        <taxon>Desulfocapsaceae</taxon>
        <taxon>Desulfofustis</taxon>
    </lineage>
</organism>
<evidence type="ECO:0000259" key="3">
    <source>
        <dbReference type="PROSITE" id="PS50112"/>
    </source>
</evidence>
<feature type="domain" description="PAC" evidence="4">
    <location>
        <begin position="442"/>
        <end position="495"/>
    </location>
</feature>
<sequence>METAQKPNAVDTSCLNLVSMPSFIVGDDRVISWANDSFWKTFNLKPAEVIDKMTCEEACPSNLCGTKDCVVAKASRIKKAAEAEVIRKSGDQFTFYQAKAVPMNGKGSGTFVSLSDISELKATQASLRQMQTDLNVIPTPIMEIDTTFTITFMNPAGASIVDMTPDEVLGKKCYNLFKTPHCKTDKCACARAMKTDSVISEQTIARPKDGIIIPIKYTGAPIKDAKGNIKGALEYILDVTEEMKQKQAADEKIENLNTIPTPIMAIDTGFTVTFMNPTAAAVVGSTPDEVLGKKCYDLFKTPHCQTDKCACARAMKTDAVVTEQTIARPADGVIIPIKYTGAPIKDAKGNIKGALEYVLDVTEEMKQKQAADEKIENLNTIPTPIMALDTEFSITYMNPAAAAVVGSTPDEVLGKKCYDLFKTPHCKTDKCACARAMKTDSVVTEQTIARPAEGVIIPIKYTGAPIKDAKGNIKGALEYVLDVTEEMKQKQAADEKIENLNTIPTPIMALDTEFSITFMNPAAAAVVGSTPDEVLGKKCYDLFKTPHCQTDKCACARAMKTDSVVTEQTIARPAEGVIIPIKYTGAPIKDAKGNIKGALEYVLDVTEEMKQKQAADEKIENLNTIPTPILSVDTDFTITFINPAGAAVAGMSPDQAVGKKCYDLFRTDHCRTDKCACARAMKTDSVVSEQTTANPAGRQMPIKYTGAPIKDAKGNIKGALEYITDVTAEKEVERLIASSVAEVDTLVGASRQQMDEANSQVDEMNAIIDEAVRQLDDSMQTVQAMLKSSNEMLGLSKESNKLAASLAKEAETGKNAGRDAGRKLADINATMQKNNEMVAGLVGQLEKISSFVDIIKEIASQTNLLAFNAAIEAARAGDAGRGFAVVADEVRKLAENSSKSAIDISNIVKNVEKESHQTINAMQEGMKMLTEGGRVINTALDSMEEISKGIGTITSAVDKVSSQAEGLNTDGTLVMNKIETVASSSKKNQQSTVAVNQALSETVAAMTQLMASSKELQEAVNNR</sequence>
<protein>
    <recommendedName>
        <fullName evidence="7">Methyl-accepting chemotaxis protein</fullName>
    </recommendedName>
</protein>
<dbReference type="Pfam" id="PF13426">
    <property type="entry name" value="PAS_9"/>
    <property type="match status" value="4"/>
</dbReference>
<dbReference type="InterPro" id="IPR035965">
    <property type="entry name" value="PAS-like_dom_sf"/>
</dbReference>
<dbReference type="SMART" id="SM00091">
    <property type="entry name" value="PAS"/>
    <property type="match status" value="6"/>
</dbReference>
<dbReference type="InterPro" id="IPR001610">
    <property type="entry name" value="PAC"/>
</dbReference>
<evidence type="ECO:0008006" key="7">
    <source>
        <dbReference type="Google" id="ProtNLM"/>
    </source>
</evidence>
<evidence type="ECO:0000259" key="4">
    <source>
        <dbReference type="PROSITE" id="PS50113"/>
    </source>
</evidence>
<feature type="domain" description="PAC" evidence="4">
    <location>
        <begin position="564"/>
        <end position="617"/>
    </location>
</feature>
<dbReference type="EMBL" id="AP025516">
    <property type="protein sequence ID" value="BDD88941.1"/>
    <property type="molecule type" value="Genomic_DNA"/>
</dbReference>
<keyword evidence="1" id="KW-0807">Transducer</keyword>
<dbReference type="PROSITE" id="PS50113">
    <property type="entry name" value="PAC"/>
    <property type="match status" value="5"/>
</dbReference>
<evidence type="ECO:0000313" key="6">
    <source>
        <dbReference type="Proteomes" id="UP000830055"/>
    </source>
</evidence>
<evidence type="ECO:0000259" key="2">
    <source>
        <dbReference type="PROSITE" id="PS50111"/>
    </source>
</evidence>
<dbReference type="PANTHER" id="PTHR44757:SF2">
    <property type="entry name" value="BIOFILM ARCHITECTURE MAINTENANCE PROTEIN MBAA"/>
    <property type="match status" value="1"/>
</dbReference>
<dbReference type="SUPFAM" id="SSF58104">
    <property type="entry name" value="Methyl-accepting chemotaxis protein (MCP) signaling domain"/>
    <property type="match status" value="1"/>
</dbReference>
<evidence type="ECO:0000256" key="1">
    <source>
        <dbReference type="PROSITE-ProRule" id="PRU00284"/>
    </source>
</evidence>
<feature type="domain" description="PAS" evidence="3">
    <location>
        <begin position="256"/>
        <end position="299"/>
    </location>
</feature>
<keyword evidence="6" id="KW-1185">Reference proteome</keyword>
<dbReference type="PANTHER" id="PTHR44757">
    <property type="entry name" value="DIGUANYLATE CYCLASE DGCP"/>
    <property type="match status" value="1"/>
</dbReference>
<dbReference type="SUPFAM" id="SSF55785">
    <property type="entry name" value="PYP-like sensor domain (PAS domain)"/>
    <property type="match status" value="6"/>
</dbReference>
<dbReference type="PROSITE" id="PS50112">
    <property type="entry name" value="PAS"/>
    <property type="match status" value="5"/>
</dbReference>
<name>A0ABM7WDB2_9BACT</name>
<feature type="domain" description="PAS" evidence="3">
    <location>
        <begin position="500"/>
        <end position="543"/>
    </location>
</feature>
<dbReference type="Proteomes" id="UP000830055">
    <property type="component" value="Chromosome"/>
</dbReference>
<dbReference type="InterPro" id="IPR013656">
    <property type="entry name" value="PAS_4"/>
</dbReference>
<dbReference type="RefSeq" id="WP_284152269.1">
    <property type="nucleotide sequence ID" value="NZ_AP025516.1"/>
</dbReference>
<feature type="domain" description="PAC" evidence="4">
    <location>
        <begin position="320"/>
        <end position="373"/>
    </location>
</feature>
<evidence type="ECO:0000313" key="5">
    <source>
        <dbReference type="EMBL" id="BDD88941.1"/>
    </source>
</evidence>
<feature type="domain" description="PAS" evidence="3">
    <location>
        <begin position="622"/>
        <end position="668"/>
    </location>
</feature>
<dbReference type="CDD" id="cd00130">
    <property type="entry name" value="PAS"/>
    <property type="match status" value="5"/>
</dbReference>